<evidence type="ECO:0000313" key="12">
    <source>
        <dbReference type="EMBL" id="QJT68187.1"/>
    </source>
</evidence>
<dbReference type="PANTHER" id="PTHR36181">
    <property type="entry name" value="INTRON-ENCODED ENDONUCLEASE AI3-RELATED"/>
    <property type="match status" value="1"/>
</dbReference>
<name>A0A6M5BQY0_FUSAS</name>
<evidence type="ECO:0000313" key="8">
    <source>
        <dbReference type="EMBL" id="QJT65612.1"/>
    </source>
</evidence>
<dbReference type="InterPro" id="IPR051289">
    <property type="entry name" value="LAGLIDADG_Endonuclease"/>
</dbReference>
<keyword evidence="2" id="KW-0378">Hydrolase</keyword>
<evidence type="ECO:0000313" key="2">
    <source>
        <dbReference type="EMBL" id="QJT63796.1"/>
    </source>
</evidence>
<keyword evidence="2" id="KW-0540">Nuclease</keyword>
<evidence type="ECO:0000313" key="7">
    <source>
        <dbReference type="EMBL" id="QJT65556.1"/>
    </source>
</evidence>
<dbReference type="InterPro" id="IPR027434">
    <property type="entry name" value="Homing_endonucl"/>
</dbReference>
<evidence type="ECO:0000313" key="6">
    <source>
        <dbReference type="EMBL" id="QJT65500.1"/>
    </source>
</evidence>
<proteinExistence type="predicted"/>
<organism evidence="2">
    <name type="scientific">Fusarium asiaticum</name>
    <dbReference type="NCBI Taxonomy" id="282267"/>
    <lineage>
        <taxon>Eukaryota</taxon>
        <taxon>Fungi</taxon>
        <taxon>Dikarya</taxon>
        <taxon>Ascomycota</taxon>
        <taxon>Pezizomycotina</taxon>
        <taxon>Sordariomycetes</taxon>
        <taxon>Hypocreomycetidae</taxon>
        <taxon>Hypocreales</taxon>
        <taxon>Nectriaceae</taxon>
        <taxon>Fusarium</taxon>
    </lineage>
</organism>
<evidence type="ECO:0000313" key="3">
    <source>
        <dbReference type="EMBL" id="QJT64235.1"/>
    </source>
</evidence>
<dbReference type="EMBL" id="MN935397">
    <property type="protein sequence ID" value="QJT67911.1"/>
    <property type="molecule type" value="Genomic_DNA"/>
</dbReference>
<evidence type="ECO:0000259" key="1">
    <source>
        <dbReference type="Pfam" id="PF00961"/>
    </source>
</evidence>
<evidence type="ECO:0000313" key="11">
    <source>
        <dbReference type="EMBL" id="QJT67911.1"/>
    </source>
</evidence>
<dbReference type="EMBL" id="MN935353">
    <property type="protein sequence ID" value="QJT65500.1"/>
    <property type="molecule type" value="Genomic_DNA"/>
</dbReference>
<dbReference type="InterPro" id="IPR004860">
    <property type="entry name" value="LAGLIDADG_dom"/>
</dbReference>
<dbReference type="EMBL" id="MN935355">
    <property type="protein sequence ID" value="QJT65612.1"/>
    <property type="molecule type" value="Genomic_DNA"/>
</dbReference>
<geneLocation type="mitochondrion" evidence="2"/>
<protein>
    <submittedName>
        <fullName evidence="2">LAGLIDADG endonuclease</fullName>
    </submittedName>
</protein>
<evidence type="ECO:0000313" key="10">
    <source>
        <dbReference type="EMBL" id="QJT67192.1"/>
    </source>
</evidence>
<sequence>MIYLCLFEGITLSLFIFVSGYKNKMGFRKFTNSPYLNEDDFRLDNSSNKVHMLAYPSVFPEGIAKLQQATHNKDFLYWFSGFTDAEGNFLVSIVSSASKYIKLRFKINLHIDDIEVLYIIKSKLGFGRVVEESSRNSCSFIVEDSLNINKLCDIFKQYPLHTSKKLDFISFNEVVIIKAKNKVLSETDIAKIISIKNSMNSKREVFTYDTSKSQIIINPNWLIGFIEGEGTFGIKTGSALYFQVAQKNTSQECLNGIINFLMNLSNNATLHKDPDNKILPISVTNTINIRTNVVSLAIANVDGLYYYLLPYLDSSKFYSRKAIDFKLWKMALLLKIQGYYYTTEGKNLFLDISDTLNKRYSTMKSSSVSDINNKIINITERFNAIIELQPPFDVKLNIPHTENVRKYSIANRSENPKIVYIYDGSEMVKGSPFASFSSAHKALGLKPSSNTCNRYIDTNKLYKNKYIFTSKPIDSASRD</sequence>
<feature type="domain" description="Homing endonuclease LAGLIDADG" evidence="1">
    <location>
        <begin position="80"/>
        <end position="175"/>
    </location>
</feature>
<dbReference type="EMBL" id="MN935423">
    <property type="protein sequence ID" value="QJT69345.1"/>
    <property type="molecule type" value="Genomic_DNA"/>
</dbReference>
<dbReference type="PANTHER" id="PTHR36181:SF2">
    <property type="entry name" value="INTRON-ENCODED ENDONUCLEASE AI3-RELATED"/>
    <property type="match status" value="1"/>
</dbReference>
<dbReference type="EMBL" id="MN935402">
    <property type="protein sequence ID" value="QJT68187.1"/>
    <property type="molecule type" value="Genomic_DNA"/>
</dbReference>
<dbReference type="AlphaFoldDB" id="A0A6M5BQY0"/>
<keyword evidence="2" id="KW-0496">Mitochondrion</keyword>
<evidence type="ECO:0000313" key="5">
    <source>
        <dbReference type="EMBL" id="QJT65172.1"/>
    </source>
</evidence>
<dbReference type="EMBL" id="MN935347">
    <property type="protein sequence ID" value="QJT65172.1"/>
    <property type="molecule type" value="Genomic_DNA"/>
</dbReference>
<keyword evidence="2" id="KW-0255">Endonuclease</keyword>
<dbReference type="InterPro" id="IPR003647">
    <property type="entry name" value="Intron_nuc_1_rpt"/>
</dbReference>
<reference evidence="2" key="1">
    <citation type="journal article" date="2020" name="Front. Microbiol.">
        <title>Population Genomic Analysis Reveals a Highly Conserved Mitochondrial Genome in Fusarium asiaticum.</title>
        <authorList>
            <person name="Yang M."/>
            <person name="Zhang H."/>
            <person name="van der Lee T.A.J."/>
            <person name="Waalwijk C."/>
            <person name="van Diepeningen A.D."/>
            <person name="Feng J."/>
            <person name="Brankovics B."/>
            <person name="Chen W."/>
        </authorList>
    </citation>
    <scope>NUCLEOTIDE SEQUENCE</scope>
    <source>
        <strain evidence="2">171156</strain>
        <strain evidence="3">171239</strain>
        <strain evidence="4">171366</strain>
        <strain evidence="5">171466</strain>
        <strain evidence="6">171476</strain>
        <strain evidence="7">171477</strain>
        <strain evidence="8">171478</strain>
        <strain evidence="9">172117</strain>
        <strain evidence="10">174240</strain>
        <strain evidence="11">180197</strain>
        <strain evidence="12">180216</strain>
        <strain evidence="13">180288</strain>
    </source>
</reference>
<dbReference type="EMBL" id="MN935384">
    <property type="protein sequence ID" value="QJT67192.1"/>
    <property type="molecule type" value="Genomic_DNA"/>
</dbReference>
<evidence type="ECO:0000313" key="13">
    <source>
        <dbReference type="EMBL" id="QJT69345.1"/>
    </source>
</evidence>
<dbReference type="Pfam" id="PF00961">
    <property type="entry name" value="LAGLIDADG_1"/>
    <property type="match status" value="2"/>
</dbReference>
<evidence type="ECO:0000313" key="4">
    <source>
        <dbReference type="EMBL" id="QJT64842.1"/>
    </source>
</evidence>
<evidence type="ECO:0000313" key="9">
    <source>
        <dbReference type="EMBL" id="QJT66809.1"/>
    </source>
</evidence>
<dbReference type="SUPFAM" id="SSF55608">
    <property type="entry name" value="Homing endonucleases"/>
    <property type="match status" value="2"/>
</dbReference>
<dbReference type="EMBL" id="MN935330">
    <property type="protein sequence ID" value="QJT64235.1"/>
    <property type="molecule type" value="Genomic_DNA"/>
</dbReference>
<dbReference type="SMART" id="SM00497">
    <property type="entry name" value="IENR1"/>
    <property type="match status" value="1"/>
</dbReference>
<dbReference type="Gene3D" id="3.10.28.10">
    <property type="entry name" value="Homing endonucleases"/>
    <property type="match status" value="2"/>
</dbReference>
<dbReference type="EMBL" id="MN935322">
    <property type="protein sequence ID" value="QJT63796.1"/>
    <property type="molecule type" value="Genomic_DNA"/>
</dbReference>
<dbReference type="EMBL" id="MN935377">
    <property type="protein sequence ID" value="QJT66809.1"/>
    <property type="molecule type" value="Genomic_DNA"/>
</dbReference>
<dbReference type="GO" id="GO:0005739">
    <property type="term" value="C:mitochondrion"/>
    <property type="evidence" value="ECO:0007669"/>
    <property type="project" value="UniProtKB-ARBA"/>
</dbReference>
<feature type="domain" description="Homing endonuclease LAGLIDADG" evidence="1">
    <location>
        <begin position="222"/>
        <end position="331"/>
    </location>
</feature>
<dbReference type="GO" id="GO:0004519">
    <property type="term" value="F:endonuclease activity"/>
    <property type="evidence" value="ECO:0007669"/>
    <property type="project" value="UniProtKB-KW"/>
</dbReference>
<accession>A0A6M5BQY0</accession>
<gene>
    <name evidence="2" type="primary">iorf479</name>
</gene>
<dbReference type="EMBL" id="MN935354">
    <property type="protein sequence ID" value="QJT65556.1"/>
    <property type="molecule type" value="Genomic_DNA"/>
</dbReference>
<dbReference type="EMBL" id="MN935341">
    <property type="protein sequence ID" value="QJT64842.1"/>
    <property type="molecule type" value="Genomic_DNA"/>
</dbReference>